<proteinExistence type="predicted"/>
<reference evidence="7" key="1">
    <citation type="journal article" date="2014" name="Genome Announc.">
        <title>Draft Genome Sequence of Lactobacillus oryzae Strain SG293T.</title>
        <authorList>
            <person name="Tanizawa Y."/>
            <person name="Fujisawa T."/>
            <person name="Mochizuki T."/>
            <person name="Kaminuma E."/>
            <person name="Nakamura Y."/>
            <person name="Tohno M."/>
        </authorList>
    </citation>
    <scope>NUCLEOTIDE SEQUENCE [LARGE SCALE GENOMIC DNA]</scope>
    <source>
        <strain evidence="7">SG293</strain>
    </source>
</reference>
<evidence type="ECO:0000256" key="1">
    <source>
        <dbReference type="ARBA" id="ARBA00012104"/>
    </source>
</evidence>
<dbReference type="RefSeq" id="WP_051907143.1">
    <property type="nucleotide sequence ID" value="NZ_BBJM01000002.1"/>
</dbReference>
<keyword evidence="3" id="KW-0547">Nucleotide-binding</keyword>
<dbReference type="GO" id="GO:0008478">
    <property type="term" value="F:pyridoxal kinase activity"/>
    <property type="evidence" value="ECO:0007669"/>
    <property type="project" value="UniProtKB-EC"/>
</dbReference>
<keyword evidence="8" id="KW-1185">Reference proteome</keyword>
<dbReference type="Pfam" id="PF08543">
    <property type="entry name" value="Phos_pyr_kin"/>
    <property type="match status" value="1"/>
</dbReference>
<dbReference type="AlphaFoldDB" id="A0A081BGC5"/>
<dbReference type="GO" id="GO:0005524">
    <property type="term" value="F:ATP binding"/>
    <property type="evidence" value="ECO:0007669"/>
    <property type="project" value="UniProtKB-KW"/>
</dbReference>
<sequence length="275" mass="30196">MQNTPLLVAQDLSAATSISLNVAIPVYASLGIPVVTMPTTLLSTQTGAFGQPETLNLDQWIDGALNHWRQSDIQFSGMAIGYVGSEALVAKLDHYLENNPVSFVVIDPVMGDHGTLYDGFNQSYVEQIRQLSHRADVLTPNWTEAQLLVGDNPSSEATEQRISEVLNRLTEQTKPHTLIVITGLHLANSSDVWWQDGHHLRGQEQSPLVAHHFDGTGDLFAAILTGLLILDWQPEVAVRKTVELMQIAIKETVSTNRGFHHGMVLKQLIAALAQL</sequence>
<evidence type="ECO:0000259" key="6">
    <source>
        <dbReference type="Pfam" id="PF08543"/>
    </source>
</evidence>
<protein>
    <recommendedName>
        <fullName evidence="1">pyridoxal kinase</fullName>
        <ecNumber evidence="1">2.7.1.35</ecNumber>
    </recommendedName>
</protein>
<evidence type="ECO:0000256" key="4">
    <source>
        <dbReference type="ARBA" id="ARBA00022777"/>
    </source>
</evidence>
<evidence type="ECO:0000256" key="5">
    <source>
        <dbReference type="ARBA" id="ARBA00022840"/>
    </source>
</evidence>
<comment type="caution">
    <text evidence="7">The sequence shown here is derived from an EMBL/GenBank/DDBJ whole genome shotgun (WGS) entry which is preliminary data.</text>
</comment>
<dbReference type="GO" id="GO:0009443">
    <property type="term" value="P:pyridoxal 5'-phosphate salvage"/>
    <property type="evidence" value="ECO:0007669"/>
    <property type="project" value="InterPro"/>
</dbReference>
<dbReference type="PANTHER" id="PTHR10534">
    <property type="entry name" value="PYRIDOXAL KINASE"/>
    <property type="match status" value="1"/>
</dbReference>
<dbReference type="eggNOG" id="COG2240">
    <property type="taxonomic scope" value="Bacteria"/>
</dbReference>
<dbReference type="SUPFAM" id="SSF53613">
    <property type="entry name" value="Ribokinase-like"/>
    <property type="match status" value="1"/>
</dbReference>
<dbReference type="InterPro" id="IPR013749">
    <property type="entry name" value="PM/HMP-P_kinase-1"/>
</dbReference>
<dbReference type="EMBL" id="BBJM01000002">
    <property type="protein sequence ID" value="GAK47093.1"/>
    <property type="molecule type" value="Genomic_DNA"/>
</dbReference>
<dbReference type="GO" id="GO:0005829">
    <property type="term" value="C:cytosol"/>
    <property type="evidence" value="ECO:0007669"/>
    <property type="project" value="TreeGrafter"/>
</dbReference>
<name>A0A081BGC5_9LACO</name>
<dbReference type="InterPro" id="IPR004625">
    <property type="entry name" value="PyrdxlKinase"/>
</dbReference>
<dbReference type="EC" id="2.7.1.35" evidence="1"/>
<gene>
    <name evidence="7" type="ORF">LOSG293_020310</name>
</gene>
<dbReference type="Gene3D" id="3.40.1190.20">
    <property type="match status" value="1"/>
</dbReference>
<dbReference type="OrthoDB" id="9800808at2"/>
<dbReference type="PANTHER" id="PTHR10534:SF2">
    <property type="entry name" value="PYRIDOXAL KINASE"/>
    <property type="match status" value="1"/>
</dbReference>
<evidence type="ECO:0000256" key="3">
    <source>
        <dbReference type="ARBA" id="ARBA00022741"/>
    </source>
</evidence>
<dbReference type="Proteomes" id="UP000028700">
    <property type="component" value="Unassembled WGS sequence"/>
</dbReference>
<evidence type="ECO:0000313" key="8">
    <source>
        <dbReference type="Proteomes" id="UP000028700"/>
    </source>
</evidence>
<dbReference type="InterPro" id="IPR029056">
    <property type="entry name" value="Ribokinase-like"/>
</dbReference>
<keyword evidence="5" id="KW-0067">ATP-binding</keyword>
<accession>A0A081BGC5</accession>
<organism evidence="7 8">
    <name type="scientific">Secundilactobacillus oryzae JCM 18671</name>
    <dbReference type="NCBI Taxonomy" id="1291743"/>
    <lineage>
        <taxon>Bacteria</taxon>
        <taxon>Bacillati</taxon>
        <taxon>Bacillota</taxon>
        <taxon>Bacilli</taxon>
        <taxon>Lactobacillales</taxon>
        <taxon>Lactobacillaceae</taxon>
        <taxon>Secundilactobacillus</taxon>
    </lineage>
</organism>
<evidence type="ECO:0000256" key="2">
    <source>
        <dbReference type="ARBA" id="ARBA00022679"/>
    </source>
</evidence>
<evidence type="ECO:0000313" key="7">
    <source>
        <dbReference type="EMBL" id="GAK47093.1"/>
    </source>
</evidence>
<keyword evidence="2" id="KW-0808">Transferase</keyword>
<dbReference type="STRING" id="1291743.LOSG293_020310"/>
<feature type="domain" description="Pyridoxamine kinase/Phosphomethylpyrimidine kinase" evidence="6">
    <location>
        <begin position="70"/>
        <end position="259"/>
    </location>
</feature>
<keyword evidence="4 7" id="KW-0418">Kinase</keyword>